<gene>
    <name evidence="1" type="ORF">TIFTF001_004168</name>
</gene>
<dbReference type="AlphaFoldDB" id="A0AA88CVJ2"/>
<dbReference type="Gramene" id="FCD_00011732-RA">
    <property type="protein sequence ID" value="FCD_00011732-RA:cds"/>
    <property type="gene ID" value="FCD_00011732"/>
</dbReference>
<sequence length="63" mass="6701">MTSTGVVFGIVNLKPSLISTGSFLGVAMLNPCKTQASDNDIILIADEIPGQALRPELNNIWTN</sequence>
<comment type="caution">
    <text evidence="1">The sequence shown here is derived from an EMBL/GenBank/DDBJ whole genome shotgun (WGS) entry which is preliminary data.</text>
</comment>
<name>A0AA88CVJ2_FICCA</name>
<dbReference type="EMBL" id="BTGU01000004">
    <property type="protein sequence ID" value="GMN33430.1"/>
    <property type="molecule type" value="Genomic_DNA"/>
</dbReference>
<dbReference type="Proteomes" id="UP001187192">
    <property type="component" value="Unassembled WGS sequence"/>
</dbReference>
<evidence type="ECO:0000313" key="2">
    <source>
        <dbReference type="Proteomes" id="UP001187192"/>
    </source>
</evidence>
<accession>A0AA88CVJ2</accession>
<keyword evidence="2" id="KW-1185">Reference proteome</keyword>
<organism evidence="1 2">
    <name type="scientific">Ficus carica</name>
    <name type="common">Common fig</name>
    <dbReference type="NCBI Taxonomy" id="3494"/>
    <lineage>
        <taxon>Eukaryota</taxon>
        <taxon>Viridiplantae</taxon>
        <taxon>Streptophyta</taxon>
        <taxon>Embryophyta</taxon>
        <taxon>Tracheophyta</taxon>
        <taxon>Spermatophyta</taxon>
        <taxon>Magnoliopsida</taxon>
        <taxon>eudicotyledons</taxon>
        <taxon>Gunneridae</taxon>
        <taxon>Pentapetalae</taxon>
        <taxon>rosids</taxon>
        <taxon>fabids</taxon>
        <taxon>Rosales</taxon>
        <taxon>Moraceae</taxon>
        <taxon>Ficeae</taxon>
        <taxon>Ficus</taxon>
    </lineage>
</organism>
<protein>
    <submittedName>
        <fullName evidence="1">Uncharacterized protein</fullName>
    </submittedName>
</protein>
<reference evidence="1" key="1">
    <citation type="submission" date="2023-07" db="EMBL/GenBank/DDBJ databases">
        <title>draft genome sequence of fig (Ficus carica).</title>
        <authorList>
            <person name="Takahashi T."/>
            <person name="Nishimura K."/>
        </authorList>
    </citation>
    <scope>NUCLEOTIDE SEQUENCE</scope>
</reference>
<evidence type="ECO:0000313" key="1">
    <source>
        <dbReference type="EMBL" id="GMN33430.1"/>
    </source>
</evidence>
<proteinExistence type="predicted"/>